<feature type="compositionally biased region" description="Basic and acidic residues" evidence="1">
    <location>
        <begin position="13"/>
        <end position="37"/>
    </location>
</feature>
<protein>
    <recommendedName>
        <fullName evidence="2">NADP-dependent oxidoreductase domain-containing protein</fullName>
    </recommendedName>
</protein>
<comment type="caution">
    <text evidence="3">The sequence shown here is derived from an EMBL/GenBank/DDBJ whole genome shotgun (WGS) entry which is preliminary data.</text>
</comment>
<dbReference type="Pfam" id="PF00248">
    <property type="entry name" value="Aldo_ket_red"/>
    <property type="match status" value="1"/>
</dbReference>
<feature type="domain" description="NADP-dependent oxidoreductase" evidence="2">
    <location>
        <begin position="70"/>
        <end position="244"/>
    </location>
</feature>
<dbReference type="PANTHER" id="PTHR43312:SF1">
    <property type="entry name" value="NADP-DEPENDENT OXIDOREDUCTASE DOMAIN-CONTAINING PROTEIN"/>
    <property type="match status" value="1"/>
</dbReference>
<evidence type="ECO:0000259" key="2">
    <source>
        <dbReference type="Pfam" id="PF00248"/>
    </source>
</evidence>
<reference evidence="3" key="1">
    <citation type="journal article" date="2014" name="Front. Microbiol.">
        <title>High frequency of phylogenetically diverse reductive dehalogenase-homologous genes in deep subseafloor sedimentary metagenomes.</title>
        <authorList>
            <person name="Kawai M."/>
            <person name="Futagami T."/>
            <person name="Toyoda A."/>
            <person name="Takaki Y."/>
            <person name="Nishi S."/>
            <person name="Hori S."/>
            <person name="Arai W."/>
            <person name="Tsubouchi T."/>
            <person name="Morono Y."/>
            <person name="Uchiyama I."/>
            <person name="Ito T."/>
            <person name="Fujiyama A."/>
            <person name="Inagaki F."/>
            <person name="Takami H."/>
        </authorList>
    </citation>
    <scope>NUCLEOTIDE SEQUENCE</scope>
    <source>
        <strain evidence="3">Expedition CK06-06</strain>
    </source>
</reference>
<feature type="non-terminal residue" evidence="3">
    <location>
        <position position="246"/>
    </location>
</feature>
<dbReference type="InterPro" id="IPR053135">
    <property type="entry name" value="AKR2_Oxidoreductase"/>
</dbReference>
<feature type="non-terminal residue" evidence="3">
    <location>
        <position position="1"/>
    </location>
</feature>
<dbReference type="InterPro" id="IPR023210">
    <property type="entry name" value="NADP_OxRdtase_dom"/>
</dbReference>
<proteinExistence type="predicted"/>
<organism evidence="3">
    <name type="scientific">marine sediment metagenome</name>
    <dbReference type="NCBI Taxonomy" id="412755"/>
    <lineage>
        <taxon>unclassified sequences</taxon>
        <taxon>metagenomes</taxon>
        <taxon>ecological metagenomes</taxon>
    </lineage>
</organism>
<feature type="region of interest" description="Disordered" evidence="1">
    <location>
        <begin position="1"/>
        <end position="38"/>
    </location>
</feature>
<accession>X0X4J3</accession>
<dbReference type="EMBL" id="BARS01046538">
    <property type="protein sequence ID" value="GAG30337.1"/>
    <property type="molecule type" value="Genomic_DNA"/>
</dbReference>
<name>X0X4J3_9ZZZZ</name>
<dbReference type="Gene3D" id="3.20.20.100">
    <property type="entry name" value="NADP-dependent oxidoreductase domain"/>
    <property type="match status" value="1"/>
</dbReference>
<dbReference type="InterPro" id="IPR036812">
    <property type="entry name" value="NAD(P)_OxRdtase_dom_sf"/>
</dbReference>
<dbReference type="SUPFAM" id="SSF51430">
    <property type="entry name" value="NAD(P)-linked oxidoreductase"/>
    <property type="match status" value="1"/>
</dbReference>
<gene>
    <name evidence="3" type="ORF">S01H1_70039</name>
</gene>
<dbReference type="PANTHER" id="PTHR43312">
    <property type="entry name" value="D-THREO-ALDOSE 1-DEHYDROGENASE"/>
    <property type="match status" value="1"/>
</dbReference>
<dbReference type="AlphaFoldDB" id="X0X4J3"/>
<evidence type="ECO:0000313" key="3">
    <source>
        <dbReference type="EMBL" id="GAG30337.1"/>
    </source>
</evidence>
<evidence type="ECO:0000256" key="1">
    <source>
        <dbReference type="SAM" id="MobiDB-lite"/>
    </source>
</evidence>
<sequence length="246" mass="27618">AAAGLGSVLAGCKAREEEKEPNAVEPEVSKTPEKEEYPQQLPKRMLGKTGVEVPVLALGTMFNLIDNQIVLRSTLKYGVKYWDTAHNYAGGNSELGIGKYLEKNPEARKNLFLATKASRAKNKEQWEERLHTSLERMNTDYIDLYYAPHAASDPAQLTDELKQWVEDAKKRELIRFFGFTTHQNMAKCLAAAAKLGWIDVIMPAYNFRIMQDPEMPAAIEACHKANIGLIAMKTTGKTTIKRFKQA</sequence>